<accession>A0AAV8ZBI3</accession>
<evidence type="ECO:0000313" key="3">
    <source>
        <dbReference type="Proteomes" id="UP001162162"/>
    </source>
</evidence>
<reference evidence="2" key="1">
    <citation type="journal article" date="2023" name="Insect Mol. Biol.">
        <title>Genome sequencing provides insights into the evolution of gene families encoding plant cell wall-degrading enzymes in longhorned beetles.</title>
        <authorList>
            <person name="Shin N.R."/>
            <person name="Okamura Y."/>
            <person name="Kirsch R."/>
            <person name="Pauchet Y."/>
        </authorList>
    </citation>
    <scope>NUCLEOTIDE SEQUENCE</scope>
    <source>
        <strain evidence="2">AMC_N1</strain>
    </source>
</reference>
<sequence>MFRPWENSKPSTNIHDDEENLNRTDDLLQEQGKKNYLCEKAQQIVMNVYRNTVASEGEKRGNRENVIFDRKSIHTDLRGNGFINVSQETVRKWILKIGFKFKVIDKRANVMESRRIVEWRMEAENRPIYYLDETWYDTHDTPRKGWTDGSKKCIVDLPSNKGTRLIILHCGSENGWVNNCLKLCGKKLEDSNVDYHRNMTSEIFEEWFKEILIPNLERNSCNHDKKDKKEQLLDLVKKSNFKKRYVIDELAKDHGHTLIWSQLKRAVRRNNTFPKFDKKVIDLIRTEVDKITPEKWKKCMEKVIEVENEYILLGQCLKNNGRLVIQIGGESDDSCSDSDLDDTYNIVDSDVILLSYINVVVG</sequence>
<gene>
    <name evidence="2" type="ORF">NQ318_020234</name>
</gene>
<dbReference type="Proteomes" id="UP001162162">
    <property type="component" value="Unassembled WGS sequence"/>
</dbReference>
<evidence type="ECO:0000256" key="1">
    <source>
        <dbReference type="SAM" id="MobiDB-lite"/>
    </source>
</evidence>
<name>A0AAV8ZBI3_9CUCU</name>
<dbReference type="EMBL" id="JAPWTK010000007">
    <property type="protein sequence ID" value="KAJ8960934.1"/>
    <property type="molecule type" value="Genomic_DNA"/>
</dbReference>
<dbReference type="GO" id="GO:0003676">
    <property type="term" value="F:nucleic acid binding"/>
    <property type="evidence" value="ECO:0007669"/>
    <property type="project" value="InterPro"/>
</dbReference>
<evidence type="ECO:0008006" key="4">
    <source>
        <dbReference type="Google" id="ProtNLM"/>
    </source>
</evidence>
<proteinExistence type="predicted"/>
<protein>
    <recommendedName>
        <fullName evidence="4">Transposase</fullName>
    </recommendedName>
</protein>
<dbReference type="InterPro" id="IPR036397">
    <property type="entry name" value="RNaseH_sf"/>
</dbReference>
<comment type="caution">
    <text evidence="2">The sequence shown here is derived from an EMBL/GenBank/DDBJ whole genome shotgun (WGS) entry which is preliminary data.</text>
</comment>
<keyword evidence="3" id="KW-1185">Reference proteome</keyword>
<feature type="region of interest" description="Disordered" evidence="1">
    <location>
        <begin position="1"/>
        <end position="22"/>
    </location>
</feature>
<organism evidence="2 3">
    <name type="scientific">Aromia moschata</name>
    <dbReference type="NCBI Taxonomy" id="1265417"/>
    <lineage>
        <taxon>Eukaryota</taxon>
        <taxon>Metazoa</taxon>
        <taxon>Ecdysozoa</taxon>
        <taxon>Arthropoda</taxon>
        <taxon>Hexapoda</taxon>
        <taxon>Insecta</taxon>
        <taxon>Pterygota</taxon>
        <taxon>Neoptera</taxon>
        <taxon>Endopterygota</taxon>
        <taxon>Coleoptera</taxon>
        <taxon>Polyphaga</taxon>
        <taxon>Cucujiformia</taxon>
        <taxon>Chrysomeloidea</taxon>
        <taxon>Cerambycidae</taxon>
        <taxon>Cerambycinae</taxon>
        <taxon>Callichromatini</taxon>
        <taxon>Aromia</taxon>
    </lineage>
</organism>
<evidence type="ECO:0000313" key="2">
    <source>
        <dbReference type="EMBL" id="KAJ8960934.1"/>
    </source>
</evidence>
<dbReference type="PANTHER" id="PTHR33939">
    <property type="entry name" value="PROTEIN CBG22215"/>
    <property type="match status" value="1"/>
</dbReference>
<dbReference type="Gene3D" id="3.30.420.10">
    <property type="entry name" value="Ribonuclease H-like superfamily/Ribonuclease H"/>
    <property type="match status" value="1"/>
</dbReference>
<dbReference type="AlphaFoldDB" id="A0AAV8ZBI3"/>
<dbReference type="PANTHER" id="PTHR33939:SF1">
    <property type="entry name" value="DUF4371 DOMAIN-CONTAINING PROTEIN"/>
    <property type="match status" value="1"/>
</dbReference>